<evidence type="ECO:0000256" key="1">
    <source>
        <dbReference type="ARBA" id="ARBA00004651"/>
    </source>
</evidence>
<feature type="transmembrane region" description="Helical" evidence="6">
    <location>
        <begin position="185"/>
        <end position="207"/>
    </location>
</feature>
<evidence type="ECO:0000313" key="7">
    <source>
        <dbReference type="EMBL" id="KAA2219247.1"/>
    </source>
</evidence>
<feature type="transmembrane region" description="Helical" evidence="6">
    <location>
        <begin position="15"/>
        <end position="37"/>
    </location>
</feature>
<organism evidence="7 8">
    <name type="scientific">Maribacter flavus</name>
    <dbReference type="NCBI Taxonomy" id="1658664"/>
    <lineage>
        <taxon>Bacteria</taxon>
        <taxon>Pseudomonadati</taxon>
        <taxon>Bacteroidota</taxon>
        <taxon>Flavobacteriia</taxon>
        <taxon>Flavobacteriales</taxon>
        <taxon>Flavobacteriaceae</taxon>
        <taxon>Maribacter</taxon>
    </lineage>
</organism>
<gene>
    <name evidence="7" type="ORF">F0361_06460</name>
</gene>
<dbReference type="PANTHER" id="PTHR30250:SF26">
    <property type="entry name" value="PSMA PROTEIN"/>
    <property type="match status" value="1"/>
</dbReference>
<evidence type="ECO:0000313" key="8">
    <source>
        <dbReference type="Proteomes" id="UP000323188"/>
    </source>
</evidence>
<proteinExistence type="predicted"/>
<sequence>MSNVAYSSKKVFKKALFNIGFQVVPIAAALILTPYLIENMGKDFWAKYSTGISLVFLSNYFSFGIGPTLNRRVSQIIGLKQNYRIQAELRECVSFSYLLGLAFFILLQAILYASYISESFSILRTDQDYVFYSIVLCVFFLSFLIIPYKSLLESFSDFYFLAIARAITAAMLFLVPFFYISLFDVSLTGISTTLLFIYVILYLLYFVRAKSYEGKLSFKMISPVNWEMAKGLFRFELGFLKETIWFSIFFATSAIVLFFDRFYYPLFFDTRTISDHVTLLDLFNRVAIVTGTISLVYFSAISVWYQENNLGRVTTNLKLQLIGVGLLFFVIALVSYFFLDTILLWWLKSSYSNFIESNGFRLLIGTLLVNYTILLIRPLQAIGEIKQVSVWLMSSTLLYLIIVLFLGAFYLIDYHFVAFITKALIDVIILVTLLRRKKIL</sequence>
<feature type="transmembrane region" description="Helical" evidence="6">
    <location>
        <begin position="244"/>
        <end position="263"/>
    </location>
</feature>
<feature type="transmembrane region" description="Helical" evidence="6">
    <location>
        <begin position="283"/>
        <end position="305"/>
    </location>
</feature>
<reference evidence="7 8" key="1">
    <citation type="submission" date="2019-09" db="EMBL/GenBank/DDBJ databases">
        <authorList>
            <person name="Khan S.A."/>
            <person name="Jeon C.O."/>
            <person name="Chun B.H."/>
            <person name="Jeong S.E."/>
        </authorList>
    </citation>
    <scope>NUCLEOTIDE SEQUENCE [LARGE SCALE GENOMIC DNA]</scope>
    <source>
        <strain evidence="7 8">KCTC 42508</strain>
    </source>
</reference>
<dbReference type="AlphaFoldDB" id="A0A5B2TY19"/>
<evidence type="ECO:0000256" key="3">
    <source>
        <dbReference type="ARBA" id="ARBA00022692"/>
    </source>
</evidence>
<feature type="transmembrane region" description="Helical" evidence="6">
    <location>
        <begin position="158"/>
        <end position="179"/>
    </location>
</feature>
<keyword evidence="2" id="KW-1003">Cell membrane</keyword>
<feature type="transmembrane region" description="Helical" evidence="6">
    <location>
        <begin position="92"/>
        <end position="117"/>
    </location>
</feature>
<evidence type="ECO:0008006" key="9">
    <source>
        <dbReference type="Google" id="ProtNLM"/>
    </source>
</evidence>
<comment type="subcellular location">
    <subcellularLocation>
        <location evidence="1">Cell membrane</location>
        <topology evidence="1">Multi-pass membrane protein</topology>
    </subcellularLocation>
</comment>
<comment type="caution">
    <text evidence="7">The sequence shown here is derived from an EMBL/GenBank/DDBJ whole genome shotgun (WGS) entry which is preliminary data.</text>
</comment>
<feature type="transmembrane region" description="Helical" evidence="6">
    <location>
        <begin position="416"/>
        <end position="434"/>
    </location>
</feature>
<feature type="transmembrane region" description="Helical" evidence="6">
    <location>
        <begin position="388"/>
        <end position="410"/>
    </location>
</feature>
<evidence type="ECO:0000256" key="2">
    <source>
        <dbReference type="ARBA" id="ARBA00022475"/>
    </source>
</evidence>
<dbReference type="RefSeq" id="WP_154917709.1">
    <property type="nucleotide sequence ID" value="NZ_VUOE01000001.1"/>
</dbReference>
<feature type="transmembrane region" description="Helical" evidence="6">
    <location>
        <begin position="317"/>
        <end position="339"/>
    </location>
</feature>
<keyword evidence="5 6" id="KW-0472">Membrane</keyword>
<keyword evidence="3 6" id="KW-0812">Transmembrane</keyword>
<dbReference type="Proteomes" id="UP000323188">
    <property type="component" value="Unassembled WGS sequence"/>
</dbReference>
<dbReference type="GO" id="GO:0005886">
    <property type="term" value="C:plasma membrane"/>
    <property type="evidence" value="ECO:0007669"/>
    <property type="project" value="UniProtKB-SubCell"/>
</dbReference>
<dbReference type="PANTHER" id="PTHR30250">
    <property type="entry name" value="PST FAMILY PREDICTED COLANIC ACID TRANSPORTER"/>
    <property type="match status" value="1"/>
</dbReference>
<feature type="transmembrane region" description="Helical" evidence="6">
    <location>
        <begin position="359"/>
        <end position="376"/>
    </location>
</feature>
<dbReference type="InterPro" id="IPR050833">
    <property type="entry name" value="Poly_Biosynth_Transport"/>
</dbReference>
<feature type="transmembrane region" description="Helical" evidence="6">
    <location>
        <begin position="129"/>
        <end position="146"/>
    </location>
</feature>
<keyword evidence="4 6" id="KW-1133">Transmembrane helix</keyword>
<protein>
    <recommendedName>
        <fullName evidence="9">Oligosaccharide flippase family protein</fullName>
    </recommendedName>
</protein>
<evidence type="ECO:0000256" key="4">
    <source>
        <dbReference type="ARBA" id="ARBA00022989"/>
    </source>
</evidence>
<name>A0A5B2TY19_9FLAO</name>
<evidence type="ECO:0000256" key="5">
    <source>
        <dbReference type="ARBA" id="ARBA00023136"/>
    </source>
</evidence>
<dbReference type="EMBL" id="VUOE01000001">
    <property type="protein sequence ID" value="KAA2219247.1"/>
    <property type="molecule type" value="Genomic_DNA"/>
</dbReference>
<accession>A0A5B2TY19</accession>
<evidence type="ECO:0000256" key="6">
    <source>
        <dbReference type="SAM" id="Phobius"/>
    </source>
</evidence>